<proteinExistence type="predicted"/>
<evidence type="ECO:0000313" key="3">
    <source>
        <dbReference type="Proteomes" id="UP000574769"/>
    </source>
</evidence>
<gene>
    <name evidence="2" type="ORF">GGQ96_000942</name>
</gene>
<feature type="chain" id="PRO_5031171546" description="PepSY domain-containing protein" evidence="1">
    <location>
        <begin position="21"/>
        <end position="97"/>
    </location>
</feature>
<dbReference type="AlphaFoldDB" id="A0A7W7AH22"/>
<evidence type="ECO:0000313" key="2">
    <source>
        <dbReference type="EMBL" id="MBB4616836.1"/>
    </source>
</evidence>
<organism evidence="2 3">
    <name type="scientific">Sphingomonas abaci</name>
    <dbReference type="NCBI Taxonomy" id="237611"/>
    <lineage>
        <taxon>Bacteria</taxon>
        <taxon>Pseudomonadati</taxon>
        <taxon>Pseudomonadota</taxon>
        <taxon>Alphaproteobacteria</taxon>
        <taxon>Sphingomonadales</taxon>
        <taxon>Sphingomonadaceae</taxon>
        <taxon>Sphingomonas</taxon>
    </lineage>
</organism>
<sequence>MRILLPLALLAATVPAIAPAQSRGDQMRAYDARRQGRSVSIKEIERRVIPMMRGAQYLGFDYDARSGTYTMKFLRDGVVIWVDVDERSGQVIGKTGN</sequence>
<dbReference type="Proteomes" id="UP000574769">
    <property type="component" value="Unassembled WGS sequence"/>
</dbReference>
<evidence type="ECO:0008006" key="4">
    <source>
        <dbReference type="Google" id="ProtNLM"/>
    </source>
</evidence>
<evidence type="ECO:0000256" key="1">
    <source>
        <dbReference type="SAM" id="SignalP"/>
    </source>
</evidence>
<keyword evidence="3" id="KW-1185">Reference proteome</keyword>
<reference evidence="2 3" key="1">
    <citation type="submission" date="2020-08" db="EMBL/GenBank/DDBJ databases">
        <title>Genomic Encyclopedia of Type Strains, Phase IV (KMG-IV): sequencing the most valuable type-strain genomes for metagenomic binning, comparative biology and taxonomic classification.</title>
        <authorList>
            <person name="Goeker M."/>
        </authorList>
    </citation>
    <scope>NUCLEOTIDE SEQUENCE [LARGE SCALE GENOMIC DNA]</scope>
    <source>
        <strain evidence="2 3">DSM 15867</strain>
    </source>
</reference>
<keyword evidence="1" id="KW-0732">Signal</keyword>
<comment type="caution">
    <text evidence="2">The sequence shown here is derived from an EMBL/GenBank/DDBJ whole genome shotgun (WGS) entry which is preliminary data.</text>
</comment>
<dbReference type="EMBL" id="JACHNY010000001">
    <property type="protein sequence ID" value="MBB4616836.1"/>
    <property type="molecule type" value="Genomic_DNA"/>
</dbReference>
<name>A0A7W7AH22_9SPHN</name>
<protein>
    <recommendedName>
        <fullName evidence="4">PepSY domain-containing protein</fullName>
    </recommendedName>
</protein>
<accession>A0A7W7AH22</accession>
<dbReference type="RefSeq" id="WP_184111944.1">
    <property type="nucleotide sequence ID" value="NZ_JACHNY010000001.1"/>
</dbReference>
<feature type="signal peptide" evidence="1">
    <location>
        <begin position="1"/>
        <end position="20"/>
    </location>
</feature>